<dbReference type="EMBL" id="CM040997">
    <property type="protein sequence ID" value="MCJ8746524.1"/>
    <property type="molecule type" value="Genomic_DNA"/>
</dbReference>
<organism evidence="1 2">
    <name type="scientific">Pangasius djambal</name>
    <dbReference type="NCBI Taxonomy" id="1691987"/>
    <lineage>
        <taxon>Eukaryota</taxon>
        <taxon>Metazoa</taxon>
        <taxon>Chordata</taxon>
        <taxon>Craniata</taxon>
        <taxon>Vertebrata</taxon>
        <taxon>Euteleostomi</taxon>
        <taxon>Actinopterygii</taxon>
        <taxon>Neopterygii</taxon>
        <taxon>Teleostei</taxon>
        <taxon>Ostariophysi</taxon>
        <taxon>Siluriformes</taxon>
        <taxon>Pangasiidae</taxon>
        <taxon>Pangasius</taxon>
    </lineage>
</organism>
<evidence type="ECO:0000313" key="2">
    <source>
        <dbReference type="Proteomes" id="UP000830395"/>
    </source>
</evidence>
<protein>
    <submittedName>
        <fullName evidence="1">Uncharacterized protein</fullName>
    </submittedName>
</protein>
<gene>
    <name evidence="1" type="ORF">PDJAM_G00142770</name>
</gene>
<keyword evidence="2" id="KW-1185">Reference proteome</keyword>
<reference evidence="1" key="1">
    <citation type="submission" date="2020-02" db="EMBL/GenBank/DDBJ databases">
        <title>Genome sequencing of the panga catfish, Pangasius djambal.</title>
        <authorList>
            <person name="Wen M."/>
            <person name="Zahm M."/>
            <person name="Roques C."/>
            <person name="Cabau C."/>
            <person name="Klopp C."/>
            <person name="Donnadieu C."/>
            <person name="Jouanno E."/>
            <person name="Avarre J.-C."/>
            <person name="Campet M."/>
            <person name="Ha T."/>
            <person name="Dugue R."/>
            <person name="Lampietro C."/>
            <person name="Louis A."/>
            <person name="Herpin A."/>
            <person name="Echchiki A."/>
            <person name="Berthelot C."/>
            <person name="Parey E."/>
            <person name="Roest-Crollius H."/>
            <person name="Braasch I."/>
            <person name="Postlethwait J.H."/>
            <person name="Bobe J."/>
            <person name="Montfort J."/>
            <person name="Bouchez O."/>
            <person name="Begum T."/>
            <person name="Schartl M."/>
            <person name="Gustiano R."/>
            <person name="Guiguen Y."/>
        </authorList>
    </citation>
    <scope>NUCLEOTIDE SEQUENCE</scope>
    <source>
        <strain evidence="1">Pdj_M5554</strain>
    </source>
</reference>
<comment type="caution">
    <text evidence="1">The sequence shown here is derived from an EMBL/GenBank/DDBJ whole genome shotgun (WGS) entry which is preliminary data.</text>
</comment>
<evidence type="ECO:0000313" key="1">
    <source>
        <dbReference type="EMBL" id="MCJ8746524.1"/>
    </source>
</evidence>
<sequence length="115" mass="12432">MLTRNIIIFCTLAVLLAEADLDAVNGGLQAMSTGTDQDSTSDEAPTESMNSVSPDQPNDGTKSSTEEQDENESPESEEVVKAAPVQRATKSQTANQRKRSKPVVASKKRMRPLRP</sequence>
<dbReference type="Proteomes" id="UP000830395">
    <property type="component" value="Chromosome 23"/>
</dbReference>
<accession>A0ACC5ZES5</accession>
<proteinExistence type="predicted"/>
<name>A0ACC5ZES5_9TELE</name>